<evidence type="ECO:0000256" key="3">
    <source>
        <dbReference type="ARBA" id="ARBA00022763"/>
    </source>
</evidence>
<dbReference type="InterPro" id="IPR036397">
    <property type="entry name" value="RNaseH_sf"/>
</dbReference>
<keyword evidence="4" id="KW-0378">Hydrolase</keyword>
<dbReference type="AlphaFoldDB" id="A0A0F9GYM6"/>
<keyword evidence="3" id="KW-0227">DNA damage</keyword>
<dbReference type="SMART" id="SM00986">
    <property type="entry name" value="UDG"/>
    <property type="match status" value="1"/>
</dbReference>
<dbReference type="PANTHER" id="PTHR33693:SF1">
    <property type="entry name" value="TYPE-4 URACIL-DNA GLYCOSYLASE"/>
    <property type="match status" value="1"/>
</dbReference>
<comment type="caution">
    <text evidence="9">The sequence shown here is derived from an EMBL/GenBank/DDBJ whole genome shotgun (WGS) entry which is preliminary data.</text>
</comment>
<evidence type="ECO:0000256" key="7">
    <source>
        <dbReference type="ARBA" id="ARBA00023204"/>
    </source>
</evidence>
<dbReference type="InterPro" id="IPR012337">
    <property type="entry name" value="RNaseH-like_sf"/>
</dbReference>
<dbReference type="GO" id="GO:0097506">
    <property type="term" value="F:deaminated base DNA N-glycosylase activity"/>
    <property type="evidence" value="ECO:0007669"/>
    <property type="project" value="UniProtKB-ARBA"/>
</dbReference>
<dbReference type="GO" id="GO:0006281">
    <property type="term" value="P:DNA repair"/>
    <property type="evidence" value="ECO:0007669"/>
    <property type="project" value="UniProtKB-KW"/>
</dbReference>
<accession>A0A0F9GYM6</accession>
<evidence type="ECO:0000313" key="9">
    <source>
        <dbReference type="EMBL" id="KKL95776.1"/>
    </source>
</evidence>
<dbReference type="PANTHER" id="PTHR33693">
    <property type="entry name" value="TYPE-5 URACIL-DNA GLYCOSYLASE"/>
    <property type="match status" value="1"/>
</dbReference>
<proteinExistence type="predicted"/>
<dbReference type="SMART" id="SM00987">
    <property type="entry name" value="UreE_C"/>
    <property type="match status" value="1"/>
</dbReference>
<keyword evidence="2" id="KW-0479">Metal-binding</keyword>
<dbReference type="Gene3D" id="3.30.420.10">
    <property type="entry name" value="Ribonuclease H-like superfamily/Ribonuclease H"/>
    <property type="match status" value="1"/>
</dbReference>
<gene>
    <name evidence="9" type="ORF">LCGC14_1851190</name>
</gene>
<dbReference type="SUPFAM" id="SSF52141">
    <property type="entry name" value="Uracil-DNA glycosylase-like"/>
    <property type="match status" value="1"/>
</dbReference>
<dbReference type="GO" id="GO:0003676">
    <property type="term" value="F:nucleic acid binding"/>
    <property type="evidence" value="ECO:0007669"/>
    <property type="project" value="InterPro"/>
</dbReference>
<feature type="domain" description="Uracil-DNA glycosylase-like" evidence="8">
    <location>
        <begin position="4"/>
        <end position="174"/>
    </location>
</feature>
<reference evidence="9" key="1">
    <citation type="journal article" date="2015" name="Nature">
        <title>Complex archaea that bridge the gap between prokaryotes and eukaryotes.</title>
        <authorList>
            <person name="Spang A."/>
            <person name="Saw J.H."/>
            <person name="Jorgensen S.L."/>
            <person name="Zaremba-Niedzwiedzka K."/>
            <person name="Martijn J."/>
            <person name="Lind A.E."/>
            <person name="van Eijk R."/>
            <person name="Schleper C."/>
            <person name="Guy L."/>
            <person name="Ettema T.J."/>
        </authorList>
    </citation>
    <scope>NUCLEOTIDE SEQUENCE</scope>
</reference>
<name>A0A0F9GYM6_9ZZZZ</name>
<keyword evidence="7" id="KW-0234">DNA repair</keyword>
<keyword evidence="5" id="KW-0408">Iron</keyword>
<sequence>MPYQPEGDPLTAKIVLIGEAPAKSEIYEGRPFVGAAGQVLNECLESAGILRSECYLTNVFDFMVKKGQGSSKANIYDPETDVLLWSPRSGLTKAADIHKDRLWRELNQTRANVIVPCGGPALEAVCGLRGITKWRGSIVPATRATGAPAPRKCVPTIHPANALYGMYTVRYIIRSDMERAAKESAFPEINRPQYEFPMHLTFEKCMDYLDWLRKNCNPIAVDIEVAHKQVSCIAYAWSPLEAVSIPYGMGGWSLQQEAALWRATAVLLEDESITKIFQNGAFDVQFLFQVHDILVQGNLEDTMIANHIMYADFPKSLAFLASIYTDQPYWKDMVKHGEIDKEDG</sequence>
<evidence type="ECO:0000259" key="8">
    <source>
        <dbReference type="SMART" id="SM00986"/>
    </source>
</evidence>
<organism evidence="9">
    <name type="scientific">marine sediment metagenome</name>
    <dbReference type="NCBI Taxonomy" id="412755"/>
    <lineage>
        <taxon>unclassified sequences</taxon>
        <taxon>metagenomes</taxon>
        <taxon>ecological metagenomes</taxon>
    </lineage>
</organism>
<dbReference type="EMBL" id="LAZR01018597">
    <property type="protein sequence ID" value="KKL95776.1"/>
    <property type="molecule type" value="Genomic_DNA"/>
</dbReference>
<dbReference type="InterPro" id="IPR002562">
    <property type="entry name" value="3'-5'_exonuclease_dom"/>
</dbReference>
<dbReference type="Pfam" id="PF01612">
    <property type="entry name" value="DNA_pol_A_exo1"/>
    <property type="match status" value="1"/>
</dbReference>
<dbReference type="InterPro" id="IPR036895">
    <property type="entry name" value="Uracil-DNA_glycosylase-like_sf"/>
</dbReference>
<evidence type="ECO:0000256" key="4">
    <source>
        <dbReference type="ARBA" id="ARBA00022801"/>
    </source>
</evidence>
<dbReference type="GO" id="GO:0051539">
    <property type="term" value="F:4 iron, 4 sulfur cluster binding"/>
    <property type="evidence" value="ECO:0007669"/>
    <property type="project" value="UniProtKB-KW"/>
</dbReference>
<dbReference type="InterPro" id="IPR005122">
    <property type="entry name" value="Uracil-DNA_glycosylase-like"/>
</dbReference>
<dbReference type="Gene3D" id="3.40.470.10">
    <property type="entry name" value="Uracil-DNA glycosylase-like domain"/>
    <property type="match status" value="1"/>
</dbReference>
<evidence type="ECO:0000256" key="5">
    <source>
        <dbReference type="ARBA" id="ARBA00023004"/>
    </source>
</evidence>
<dbReference type="GO" id="GO:0008408">
    <property type="term" value="F:3'-5' exonuclease activity"/>
    <property type="evidence" value="ECO:0007669"/>
    <property type="project" value="InterPro"/>
</dbReference>
<evidence type="ECO:0000256" key="1">
    <source>
        <dbReference type="ARBA" id="ARBA00022485"/>
    </source>
</evidence>
<evidence type="ECO:0000256" key="6">
    <source>
        <dbReference type="ARBA" id="ARBA00023014"/>
    </source>
</evidence>
<keyword evidence="1" id="KW-0004">4Fe-4S</keyword>
<dbReference type="GO" id="GO:0046872">
    <property type="term" value="F:metal ion binding"/>
    <property type="evidence" value="ECO:0007669"/>
    <property type="project" value="UniProtKB-KW"/>
</dbReference>
<dbReference type="Pfam" id="PF03167">
    <property type="entry name" value="UDG"/>
    <property type="match status" value="1"/>
</dbReference>
<protein>
    <recommendedName>
        <fullName evidence="8">Uracil-DNA glycosylase-like domain-containing protein</fullName>
    </recommendedName>
</protein>
<keyword evidence="6" id="KW-0411">Iron-sulfur</keyword>
<evidence type="ECO:0000256" key="2">
    <source>
        <dbReference type="ARBA" id="ARBA00022723"/>
    </source>
</evidence>
<dbReference type="InterPro" id="IPR051536">
    <property type="entry name" value="UDG_Type-4/5"/>
</dbReference>
<dbReference type="SUPFAM" id="SSF53098">
    <property type="entry name" value="Ribonuclease H-like"/>
    <property type="match status" value="1"/>
</dbReference>